<dbReference type="EMBL" id="ML996687">
    <property type="protein sequence ID" value="KAF2405084.1"/>
    <property type="molecule type" value="Genomic_DNA"/>
</dbReference>
<evidence type="ECO:0000313" key="4">
    <source>
        <dbReference type="Proteomes" id="UP000799640"/>
    </source>
</evidence>
<keyword evidence="2" id="KW-0326">Glycosidase</keyword>
<dbReference type="OrthoDB" id="89349at2759"/>
<comment type="similarity">
    <text evidence="1 2">Belongs to the glycosyl hydrolase 12 (cellulase H) family.</text>
</comment>
<keyword evidence="2" id="KW-0378">Hydrolase</keyword>
<evidence type="ECO:0000256" key="2">
    <source>
        <dbReference type="RuleBase" id="RU361163"/>
    </source>
</evidence>
<reference evidence="3" key="1">
    <citation type="journal article" date="2020" name="Stud. Mycol.">
        <title>101 Dothideomycetes genomes: a test case for predicting lifestyles and emergence of pathogens.</title>
        <authorList>
            <person name="Haridas S."/>
            <person name="Albert R."/>
            <person name="Binder M."/>
            <person name="Bloem J."/>
            <person name="Labutti K."/>
            <person name="Salamov A."/>
            <person name="Andreopoulos B."/>
            <person name="Baker S."/>
            <person name="Barry K."/>
            <person name="Bills G."/>
            <person name="Bluhm B."/>
            <person name="Cannon C."/>
            <person name="Castanera R."/>
            <person name="Culley D."/>
            <person name="Daum C."/>
            <person name="Ezra D."/>
            <person name="Gonzalez J."/>
            <person name="Henrissat B."/>
            <person name="Kuo A."/>
            <person name="Liang C."/>
            <person name="Lipzen A."/>
            <person name="Lutzoni F."/>
            <person name="Magnuson J."/>
            <person name="Mondo S."/>
            <person name="Nolan M."/>
            <person name="Ohm R."/>
            <person name="Pangilinan J."/>
            <person name="Park H.-J."/>
            <person name="Ramirez L."/>
            <person name="Alfaro M."/>
            <person name="Sun H."/>
            <person name="Tritt A."/>
            <person name="Yoshinaga Y."/>
            <person name="Zwiers L.-H."/>
            <person name="Turgeon B."/>
            <person name="Goodwin S."/>
            <person name="Spatafora J."/>
            <person name="Crous P."/>
            <person name="Grigoriev I."/>
        </authorList>
    </citation>
    <scope>NUCLEOTIDE SEQUENCE</scope>
    <source>
        <strain evidence="3">CBS 262.69</strain>
    </source>
</reference>
<dbReference type="PANTHER" id="PTHR34002">
    <property type="entry name" value="BLR1656 PROTEIN"/>
    <property type="match status" value="1"/>
</dbReference>
<protein>
    <submittedName>
        <fullName evidence="3">Concanavalin A-like lectin/glucanase</fullName>
    </submittedName>
</protein>
<dbReference type="Proteomes" id="UP000799640">
    <property type="component" value="Unassembled WGS sequence"/>
</dbReference>
<dbReference type="GO" id="GO:0000272">
    <property type="term" value="P:polysaccharide catabolic process"/>
    <property type="evidence" value="ECO:0007669"/>
    <property type="project" value="UniProtKB-KW"/>
</dbReference>
<dbReference type="AlphaFoldDB" id="A0A6G1IA77"/>
<sequence length="225" mass="23764">MCMNVTSKPNADSKSKAAATFAATWQYPMGPVDQPVHAFPNAKLNTTDIPIRLSNLSALNFDVAWNYGAGNDKPTSTNTSGLVDAEMNANVCIDMFLAADKAVSDDTTKSDYEVMVWFGAFGAATQPIGLPAGAVDHHTVNGTTFDLYAGANAFGQKVFTWVADQNTTRFVGEISGLVNKLQANGGPQTTAWLGYIAFGSEAYSAAKNVTFSVTELAVDIQAVSA</sequence>
<dbReference type="InterPro" id="IPR013319">
    <property type="entry name" value="GH11/12"/>
</dbReference>
<accession>A0A6G1IA77</accession>
<dbReference type="InterPro" id="IPR013320">
    <property type="entry name" value="ConA-like_dom_sf"/>
</dbReference>
<name>A0A6G1IA77_9PEZI</name>
<dbReference type="Pfam" id="PF01670">
    <property type="entry name" value="Glyco_hydro_12"/>
    <property type="match status" value="1"/>
</dbReference>
<keyword evidence="2" id="KW-0119">Carbohydrate metabolism</keyword>
<keyword evidence="4" id="KW-1185">Reference proteome</keyword>
<organism evidence="3 4">
    <name type="scientific">Trichodelitschia bisporula</name>
    <dbReference type="NCBI Taxonomy" id="703511"/>
    <lineage>
        <taxon>Eukaryota</taxon>
        <taxon>Fungi</taxon>
        <taxon>Dikarya</taxon>
        <taxon>Ascomycota</taxon>
        <taxon>Pezizomycotina</taxon>
        <taxon>Dothideomycetes</taxon>
        <taxon>Dothideomycetes incertae sedis</taxon>
        <taxon>Phaeotrichales</taxon>
        <taxon>Phaeotrichaceae</taxon>
        <taxon>Trichodelitschia</taxon>
    </lineage>
</organism>
<keyword evidence="2" id="KW-0624">Polysaccharide degradation</keyword>
<evidence type="ECO:0000256" key="1">
    <source>
        <dbReference type="ARBA" id="ARBA00005519"/>
    </source>
</evidence>
<gene>
    <name evidence="3" type="ORF">EJ06DRAFT_11781</name>
</gene>
<keyword evidence="3" id="KW-0430">Lectin</keyword>
<dbReference type="Gene3D" id="2.60.120.180">
    <property type="match status" value="1"/>
</dbReference>
<dbReference type="PANTHER" id="PTHR34002:SF9">
    <property type="entry name" value="XYLOGLUCAN-SPECIFIC ENDO-BETA-1,4-GLUCANASE A"/>
    <property type="match status" value="1"/>
</dbReference>
<evidence type="ECO:0000313" key="3">
    <source>
        <dbReference type="EMBL" id="KAF2405084.1"/>
    </source>
</evidence>
<proteinExistence type="inferred from homology"/>
<dbReference type="GO" id="GO:0030246">
    <property type="term" value="F:carbohydrate binding"/>
    <property type="evidence" value="ECO:0007669"/>
    <property type="project" value="UniProtKB-KW"/>
</dbReference>
<dbReference type="GO" id="GO:0008810">
    <property type="term" value="F:cellulase activity"/>
    <property type="evidence" value="ECO:0007669"/>
    <property type="project" value="InterPro"/>
</dbReference>
<dbReference type="InterPro" id="IPR002594">
    <property type="entry name" value="GH12"/>
</dbReference>
<dbReference type="SUPFAM" id="SSF49899">
    <property type="entry name" value="Concanavalin A-like lectins/glucanases"/>
    <property type="match status" value="1"/>
</dbReference>